<evidence type="ECO:0000256" key="1">
    <source>
        <dbReference type="SAM" id="MobiDB-lite"/>
    </source>
</evidence>
<dbReference type="Proteomes" id="UP000016665">
    <property type="component" value="Chromosome 24"/>
</dbReference>
<dbReference type="AlphaFoldDB" id="A0A803W3F2"/>
<organism evidence="2 3">
    <name type="scientific">Ficedula albicollis</name>
    <name type="common">Collared flycatcher</name>
    <name type="synonym">Muscicapa albicollis</name>
    <dbReference type="NCBI Taxonomy" id="59894"/>
    <lineage>
        <taxon>Eukaryota</taxon>
        <taxon>Metazoa</taxon>
        <taxon>Chordata</taxon>
        <taxon>Craniata</taxon>
        <taxon>Vertebrata</taxon>
        <taxon>Euteleostomi</taxon>
        <taxon>Archelosauria</taxon>
        <taxon>Archosauria</taxon>
        <taxon>Dinosauria</taxon>
        <taxon>Saurischia</taxon>
        <taxon>Theropoda</taxon>
        <taxon>Coelurosauria</taxon>
        <taxon>Aves</taxon>
        <taxon>Neognathae</taxon>
        <taxon>Neoaves</taxon>
        <taxon>Telluraves</taxon>
        <taxon>Australaves</taxon>
        <taxon>Passeriformes</taxon>
        <taxon>Muscicapidae</taxon>
        <taxon>Ficedula</taxon>
    </lineage>
</organism>
<dbReference type="Ensembl" id="ENSFALT00000032695.1">
    <property type="protein sequence ID" value="ENSFALP00000029508.1"/>
    <property type="gene ID" value="ENSFALG00000026494.1"/>
</dbReference>
<protein>
    <submittedName>
        <fullName evidence="2">Uncharacterized protein</fullName>
    </submittedName>
</protein>
<name>A0A803W3F2_FICAL</name>
<reference evidence="2" key="2">
    <citation type="submission" date="2025-08" db="UniProtKB">
        <authorList>
            <consortium name="Ensembl"/>
        </authorList>
    </citation>
    <scope>IDENTIFICATION</scope>
</reference>
<reference evidence="2 3" key="1">
    <citation type="journal article" date="2012" name="Nature">
        <title>The genomic landscape of species divergence in Ficedula flycatchers.</title>
        <authorList>
            <person name="Ellegren H."/>
            <person name="Smeds L."/>
            <person name="Burri R."/>
            <person name="Olason P.I."/>
            <person name="Backstrom N."/>
            <person name="Kawakami T."/>
            <person name="Kunstner A."/>
            <person name="Makinen H."/>
            <person name="Nadachowska-Brzyska K."/>
            <person name="Qvarnstrom A."/>
            <person name="Uebbing S."/>
            <person name="Wolf J.B."/>
        </authorList>
    </citation>
    <scope>NUCLEOTIDE SEQUENCE [LARGE SCALE GENOMIC DNA]</scope>
</reference>
<reference evidence="2" key="3">
    <citation type="submission" date="2025-09" db="UniProtKB">
        <authorList>
            <consortium name="Ensembl"/>
        </authorList>
    </citation>
    <scope>IDENTIFICATION</scope>
</reference>
<accession>A0A803W3F2</accession>
<evidence type="ECO:0000313" key="3">
    <source>
        <dbReference type="Proteomes" id="UP000016665"/>
    </source>
</evidence>
<proteinExistence type="predicted"/>
<feature type="region of interest" description="Disordered" evidence="1">
    <location>
        <begin position="79"/>
        <end position="104"/>
    </location>
</feature>
<sequence>MPARPAWCLFRGVLLQSEELAVGIWRDSKGSVSVSLESLQRGQWGVPVCPRGQTHGPVSPPGSLWGLFSSTLEFVLSSADAGGRRSPRKSWNLSRGSGSAECLR</sequence>
<keyword evidence="3" id="KW-1185">Reference proteome</keyword>
<evidence type="ECO:0000313" key="2">
    <source>
        <dbReference type="Ensembl" id="ENSFALP00000029508.1"/>
    </source>
</evidence>